<evidence type="ECO:0000313" key="3">
    <source>
        <dbReference type="Proteomes" id="UP000219565"/>
    </source>
</evidence>
<sequence>MSGLADAGTRGLADARAGVAIGWPRVLHNGRTPSRGGSGRWLAVPSGSPTGDATEVPA</sequence>
<dbReference type="AlphaFoldDB" id="A0A285LWX8"/>
<dbReference type="Proteomes" id="UP000219565">
    <property type="component" value="Unassembled WGS sequence"/>
</dbReference>
<gene>
    <name evidence="2" type="ORF">SAMN04244553_5628</name>
</gene>
<accession>A0A285LWX8</accession>
<evidence type="ECO:0000256" key="1">
    <source>
        <dbReference type="SAM" id="MobiDB-lite"/>
    </source>
</evidence>
<keyword evidence="3" id="KW-1185">Reference proteome</keyword>
<proteinExistence type="predicted"/>
<evidence type="ECO:0000313" key="2">
    <source>
        <dbReference type="EMBL" id="SNY88647.1"/>
    </source>
</evidence>
<feature type="region of interest" description="Disordered" evidence="1">
    <location>
        <begin position="22"/>
        <end position="58"/>
    </location>
</feature>
<reference evidence="2 3" key="1">
    <citation type="submission" date="2017-09" db="EMBL/GenBank/DDBJ databases">
        <authorList>
            <person name="Ehlers B."/>
            <person name="Leendertz F.H."/>
        </authorList>
    </citation>
    <scope>NUCLEOTIDE SEQUENCE [LARGE SCALE GENOMIC DNA]</scope>
    <source>
        <strain evidence="2 3">DSM 45537</strain>
    </source>
</reference>
<name>A0A285LWX8_9NOCA</name>
<dbReference type="EMBL" id="OBEG01000006">
    <property type="protein sequence ID" value="SNY88647.1"/>
    <property type="molecule type" value="Genomic_DNA"/>
</dbReference>
<organism evidence="2 3">
    <name type="scientific">Nocardia amikacinitolerans</name>
    <dbReference type="NCBI Taxonomy" id="756689"/>
    <lineage>
        <taxon>Bacteria</taxon>
        <taxon>Bacillati</taxon>
        <taxon>Actinomycetota</taxon>
        <taxon>Actinomycetes</taxon>
        <taxon>Mycobacteriales</taxon>
        <taxon>Nocardiaceae</taxon>
        <taxon>Nocardia</taxon>
    </lineage>
</organism>
<protein>
    <submittedName>
        <fullName evidence="2">Uncharacterized protein</fullName>
    </submittedName>
</protein>